<comment type="caution">
    <text evidence="1">The sequence shown here is derived from an EMBL/GenBank/DDBJ whole genome shotgun (WGS) entry which is preliminary data.</text>
</comment>
<gene>
    <name evidence="1" type="ORF">HD600_001117</name>
</gene>
<dbReference type="PANTHER" id="PTHR30348">
    <property type="entry name" value="UNCHARACTERIZED PROTEIN YECE"/>
    <property type="match status" value="1"/>
</dbReference>
<reference evidence="1 2" key="1">
    <citation type="submission" date="2020-08" db="EMBL/GenBank/DDBJ databases">
        <title>Sequencing the genomes of 1000 actinobacteria strains.</title>
        <authorList>
            <person name="Klenk H.-P."/>
        </authorList>
    </citation>
    <scope>NUCLEOTIDE SEQUENCE [LARGE SCALE GENOMIC DNA]</scope>
    <source>
        <strain evidence="1 2">DSM 24823</strain>
    </source>
</reference>
<evidence type="ECO:0000313" key="2">
    <source>
        <dbReference type="Proteomes" id="UP000517712"/>
    </source>
</evidence>
<organism evidence="1 2">
    <name type="scientific">Microbacterium ginsengiterrae</name>
    <dbReference type="NCBI Taxonomy" id="546115"/>
    <lineage>
        <taxon>Bacteria</taxon>
        <taxon>Bacillati</taxon>
        <taxon>Actinomycetota</taxon>
        <taxon>Actinomycetes</taxon>
        <taxon>Micrococcales</taxon>
        <taxon>Microbacteriaceae</taxon>
        <taxon>Microbacterium</taxon>
    </lineage>
</organism>
<dbReference type="SUPFAM" id="SSF117396">
    <property type="entry name" value="TM1631-like"/>
    <property type="match status" value="1"/>
</dbReference>
<evidence type="ECO:0000313" key="1">
    <source>
        <dbReference type="EMBL" id="MBB5742620.1"/>
    </source>
</evidence>
<dbReference type="Proteomes" id="UP000517712">
    <property type="component" value="Unassembled WGS sequence"/>
</dbReference>
<dbReference type="EMBL" id="JACHMU010000001">
    <property type="protein sequence ID" value="MBB5742620.1"/>
    <property type="molecule type" value="Genomic_DNA"/>
</dbReference>
<dbReference type="PANTHER" id="PTHR30348:SF4">
    <property type="entry name" value="DUF72 DOMAIN-CONTAINING PROTEIN"/>
    <property type="match status" value="1"/>
</dbReference>
<protein>
    <submittedName>
        <fullName evidence="1">Uncharacterized protein YecE (DUF72 family)</fullName>
    </submittedName>
</protein>
<dbReference type="AlphaFoldDB" id="A0A7W9CBL9"/>
<proteinExistence type="predicted"/>
<dbReference type="InterPro" id="IPR002763">
    <property type="entry name" value="DUF72"/>
</dbReference>
<dbReference type="InterPro" id="IPR036520">
    <property type="entry name" value="UPF0759_sf"/>
</dbReference>
<dbReference type="Pfam" id="PF01904">
    <property type="entry name" value="DUF72"/>
    <property type="match status" value="1"/>
</dbReference>
<keyword evidence="2" id="KW-1185">Reference proteome</keyword>
<name>A0A7W9CBL9_9MICO</name>
<accession>A0A7W9CBL9</accession>
<dbReference type="RefSeq" id="WP_338402153.1">
    <property type="nucleotide sequence ID" value="NZ_BAAAPG010000001.1"/>
</dbReference>
<sequence>MVCADTAGRFPRFYEATAGFSYIRLHGAEELYSSGYTAEQLDEWARAIDAMAVGAEGRAPRDVYVYFDNDARGHAPHDAESLRRRCAYASGQPV</sequence>
<dbReference type="Gene3D" id="3.20.20.410">
    <property type="entry name" value="Protein of unknown function UPF0759"/>
    <property type="match status" value="1"/>
</dbReference>